<accession>A0A2M4DBM3</accession>
<evidence type="ECO:0000256" key="2">
    <source>
        <dbReference type="SAM" id="SignalP"/>
    </source>
</evidence>
<reference evidence="3" key="1">
    <citation type="submission" date="2018-01" db="EMBL/GenBank/DDBJ databases">
        <title>An insight into the sialome of Amazonian anophelines.</title>
        <authorList>
            <person name="Ribeiro J.M."/>
            <person name="Scarpassa V."/>
            <person name="Calvo E."/>
        </authorList>
    </citation>
    <scope>NUCLEOTIDE SEQUENCE</scope>
</reference>
<keyword evidence="2" id="KW-0732">Signal</keyword>
<protein>
    <submittedName>
        <fullName evidence="3">Putative secreted protein</fullName>
    </submittedName>
</protein>
<feature type="chain" id="PRO_5014915177" evidence="2">
    <location>
        <begin position="20"/>
        <end position="113"/>
    </location>
</feature>
<name>A0A2M4DBM3_ANODA</name>
<dbReference type="EMBL" id="GGFL01010758">
    <property type="protein sequence ID" value="MBW74936.1"/>
    <property type="molecule type" value="Transcribed_RNA"/>
</dbReference>
<feature type="signal peptide" evidence="2">
    <location>
        <begin position="1"/>
        <end position="19"/>
    </location>
</feature>
<feature type="region of interest" description="Disordered" evidence="1">
    <location>
        <begin position="34"/>
        <end position="63"/>
    </location>
</feature>
<evidence type="ECO:0000313" key="3">
    <source>
        <dbReference type="EMBL" id="MBW74936.1"/>
    </source>
</evidence>
<sequence>MNRFPPIHLIVTISMLAAGADLLRRVRCTAYVGDQRRAGRAAQKESQPPPTEGDYRLRRPQQQELQWPEVRRTARALLPQAPPASIINGSVARAVRRIGVAQFRRVVTRTKQD</sequence>
<evidence type="ECO:0000256" key="1">
    <source>
        <dbReference type="SAM" id="MobiDB-lite"/>
    </source>
</evidence>
<proteinExistence type="predicted"/>
<organism evidence="3">
    <name type="scientific">Anopheles darlingi</name>
    <name type="common">Mosquito</name>
    <dbReference type="NCBI Taxonomy" id="43151"/>
    <lineage>
        <taxon>Eukaryota</taxon>
        <taxon>Metazoa</taxon>
        <taxon>Ecdysozoa</taxon>
        <taxon>Arthropoda</taxon>
        <taxon>Hexapoda</taxon>
        <taxon>Insecta</taxon>
        <taxon>Pterygota</taxon>
        <taxon>Neoptera</taxon>
        <taxon>Endopterygota</taxon>
        <taxon>Diptera</taxon>
        <taxon>Nematocera</taxon>
        <taxon>Culicoidea</taxon>
        <taxon>Culicidae</taxon>
        <taxon>Anophelinae</taxon>
        <taxon>Anopheles</taxon>
    </lineage>
</organism>
<dbReference type="AlphaFoldDB" id="A0A2M4DBM3"/>